<keyword evidence="1" id="KW-0472">Membrane</keyword>
<feature type="transmembrane region" description="Helical" evidence="1">
    <location>
        <begin position="105"/>
        <end position="127"/>
    </location>
</feature>
<name>A0ABX0MIB0_9BURK</name>
<accession>A0ABX0MIB0</accession>
<evidence type="ECO:0000313" key="3">
    <source>
        <dbReference type="Proteomes" id="UP000610594"/>
    </source>
</evidence>
<keyword evidence="1" id="KW-1133">Transmembrane helix</keyword>
<keyword evidence="3" id="KW-1185">Reference proteome</keyword>
<feature type="transmembrane region" description="Helical" evidence="1">
    <location>
        <begin position="63"/>
        <end position="83"/>
    </location>
</feature>
<organism evidence="2 3">
    <name type="scientific">Massilia genomosp. 1</name>
    <dbReference type="NCBI Taxonomy" id="2609280"/>
    <lineage>
        <taxon>Bacteria</taxon>
        <taxon>Pseudomonadati</taxon>
        <taxon>Pseudomonadota</taxon>
        <taxon>Betaproteobacteria</taxon>
        <taxon>Burkholderiales</taxon>
        <taxon>Oxalobacteraceae</taxon>
        <taxon>Telluria group</taxon>
        <taxon>Massilia</taxon>
    </lineage>
</organism>
<reference evidence="2 3" key="1">
    <citation type="submission" date="2019-10" db="EMBL/GenBank/DDBJ databases">
        <title>Taxonomy of Antarctic Massilia spp.: description of Massilia rubra sp. nov., Massilia aquatica sp. nov., Massilia mucilaginosa sp. nov., Massilia frigida sp. nov. isolated from streams, lakes and regoliths.</title>
        <authorList>
            <person name="Holochova P."/>
            <person name="Sedlacek I."/>
            <person name="Kralova S."/>
            <person name="Maslanova I."/>
            <person name="Busse H.-J."/>
            <person name="Stankova E."/>
            <person name="Vrbovska V."/>
            <person name="Kovarovic V."/>
            <person name="Bartak M."/>
            <person name="Svec P."/>
            <person name="Pantucek R."/>
        </authorList>
    </citation>
    <scope>NUCLEOTIDE SEQUENCE [LARGE SCALE GENOMIC DNA]</scope>
    <source>
        <strain evidence="2 3">CCM 8694</strain>
    </source>
</reference>
<keyword evidence="1" id="KW-0812">Transmembrane</keyword>
<gene>
    <name evidence="2" type="ORF">F1735_09365</name>
</gene>
<protein>
    <submittedName>
        <fullName evidence="2">Uncharacterized protein</fullName>
    </submittedName>
</protein>
<dbReference type="Proteomes" id="UP000610594">
    <property type="component" value="Unassembled WGS sequence"/>
</dbReference>
<feature type="transmembrane region" description="Helical" evidence="1">
    <location>
        <begin position="12"/>
        <end position="32"/>
    </location>
</feature>
<sequence length="137" mass="15702">MSLPMPLYARLAQYLIFVVLTAMAAWCARVFILDNHNVMMLVFFIWLCATIVGLYRRVAWGRFYVSCVSVLSAFTIALSMIPFDPYRLSEQHAHTLHGIIDLSPLLAWLLVVATAVLVLMPALLIGIRKDWFRSAWW</sequence>
<comment type="caution">
    <text evidence="2">The sequence shown here is derived from an EMBL/GenBank/DDBJ whole genome shotgun (WGS) entry which is preliminary data.</text>
</comment>
<evidence type="ECO:0000313" key="2">
    <source>
        <dbReference type="EMBL" id="NHZ62513.1"/>
    </source>
</evidence>
<dbReference type="EMBL" id="WHJF01000018">
    <property type="protein sequence ID" value="NHZ62513.1"/>
    <property type="molecule type" value="Genomic_DNA"/>
</dbReference>
<feature type="transmembrane region" description="Helical" evidence="1">
    <location>
        <begin position="38"/>
        <end position="56"/>
    </location>
</feature>
<evidence type="ECO:0000256" key="1">
    <source>
        <dbReference type="SAM" id="Phobius"/>
    </source>
</evidence>
<proteinExistence type="predicted"/>
<dbReference type="RefSeq" id="WP_167236693.1">
    <property type="nucleotide sequence ID" value="NZ_WHJF01000018.1"/>
</dbReference>